<protein>
    <submittedName>
        <fullName evidence="1">Uncharacterized protein</fullName>
    </submittedName>
</protein>
<organism evidence="1 2">
    <name type="scientific">Holothuria leucospilota</name>
    <name type="common">Black long sea cucumber</name>
    <name type="synonym">Mertensiothuria leucospilota</name>
    <dbReference type="NCBI Taxonomy" id="206669"/>
    <lineage>
        <taxon>Eukaryota</taxon>
        <taxon>Metazoa</taxon>
        <taxon>Echinodermata</taxon>
        <taxon>Eleutherozoa</taxon>
        <taxon>Echinozoa</taxon>
        <taxon>Holothuroidea</taxon>
        <taxon>Aspidochirotacea</taxon>
        <taxon>Aspidochirotida</taxon>
        <taxon>Holothuriidae</taxon>
        <taxon>Holothuria</taxon>
    </lineage>
</organism>
<sequence length="63" mass="7104">MLAPIITHMFENVFTTGIYPDDLKIAKVIPLYKKGDSLPENYRPTSLLPCINKILESVVEKKG</sequence>
<keyword evidence="2" id="KW-1185">Reference proteome</keyword>
<accession>A0A9Q1C4Y6</accession>
<dbReference type="Proteomes" id="UP001152320">
    <property type="component" value="Chromosome 7"/>
</dbReference>
<dbReference type="OrthoDB" id="414730at2759"/>
<gene>
    <name evidence="1" type="ORF">HOLleu_15610</name>
</gene>
<reference evidence="1" key="1">
    <citation type="submission" date="2021-10" db="EMBL/GenBank/DDBJ databases">
        <title>Tropical sea cucumber genome reveals ecological adaptation and Cuvierian tubules defense mechanism.</title>
        <authorList>
            <person name="Chen T."/>
        </authorList>
    </citation>
    <scope>NUCLEOTIDE SEQUENCE</scope>
    <source>
        <strain evidence="1">Nanhai2018</strain>
        <tissue evidence="1">Muscle</tissue>
    </source>
</reference>
<dbReference type="AlphaFoldDB" id="A0A9Q1C4Y6"/>
<proteinExistence type="predicted"/>
<name>A0A9Q1C4Y6_HOLLE</name>
<evidence type="ECO:0000313" key="1">
    <source>
        <dbReference type="EMBL" id="KAJ8038244.1"/>
    </source>
</evidence>
<comment type="caution">
    <text evidence="1">The sequence shown here is derived from an EMBL/GenBank/DDBJ whole genome shotgun (WGS) entry which is preliminary data.</text>
</comment>
<dbReference type="EMBL" id="JAIZAY010000007">
    <property type="protein sequence ID" value="KAJ8038244.1"/>
    <property type="molecule type" value="Genomic_DNA"/>
</dbReference>
<evidence type="ECO:0000313" key="2">
    <source>
        <dbReference type="Proteomes" id="UP001152320"/>
    </source>
</evidence>